<sequence length="300" mass="33842">MMHFESPLQPEAEKLSVKEQLCSLKGAEIKDLEVNPEREILKGKDVFMIEVTDKDVFQTQAEIEKMVGPFGKVVFNEFEPKENPRSYDAGNPEMAKNAAELIEFNICHSDRIIVVSEGDKIIGFFAIEFLPMENGSRAAYVALTMVDGQEQKKGYNKEMYNLAFEQRDVSAFVGISFVPQAVSNRLKIGNENGYDGFFCGFKNGVRGDLGSPEEQAKVEELSRMMVDKSIEEKVLINGDIPKGYVVWQKALAMDPIRKEDVNFSPGNPLTETYEKELLPTQEKYAPDTVYGILINLKRNN</sequence>
<dbReference type="InterPro" id="IPR016181">
    <property type="entry name" value="Acyl_CoA_acyltransferase"/>
</dbReference>
<comment type="caution">
    <text evidence="1">The sequence shown here is derived from an EMBL/GenBank/DDBJ whole genome shotgun (WGS) entry which is preliminary data.</text>
</comment>
<proteinExistence type="predicted"/>
<evidence type="ECO:0000313" key="1">
    <source>
        <dbReference type="EMBL" id="PIR92888.1"/>
    </source>
</evidence>
<dbReference type="EMBL" id="PFAR01000045">
    <property type="protein sequence ID" value="PIR92888.1"/>
    <property type="molecule type" value="Genomic_DNA"/>
</dbReference>
<dbReference type="SUPFAM" id="SSF55729">
    <property type="entry name" value="Acyl-CoA N-acyltransferases (Nat)"/>
    <property type="match status" value="1"/>
</dbReference>
<evidence type="ECO:0000313" key="2">
    <source>
        <dbReference type="Proteomes" id="UP000228626"/>
    </source>
</evidence>
<organism evidence="1 2">
    <name type="scientific">Candidatus Falkowbacteria bacterium CG10_big_fil_rev_8_21_14_0_10_43_10</name>
    <dbReference type="NCBI Taxonomy" id="1974567"/>
    <lineage>
        <taxon>Bacteria</taxon>
        <taxon>Candidatus Falkowiibacteriota</taxon>
    </lineage>
</organism>
<accession>A0A2H0V1G5</accession>
<name>A0A2H0V1G5_9BACT</name>
<gene>
    <name evidence="1" type="ORF">COT99_03780</name>
</gene>
<protein>
    <submittedName>
        <fullName evidence="1">Uncharacterized protein</fullName>
    </submittedName>
</protein>
<dbReference type="AlphaFoldDB" id="A0A2H0V1G5"/>
<dbReference type="Proteomes" id="UP000228626">
    <property type="component" value="Unassembled WGS sequence"/>
</dbReference>
<reference evidence="2" key="1">
    <citation type="submission" date="2017-09" db="EMBL/GenBank/DDBJ databases">
        <title>Depth-based differentiation of microbial function through sediment-hosted aquifers and enrichment of novel symbionts in the deep terrestrial subsurface.</title>
        <authorList>
            <person name="Probst A.J."/>
            <person name="Ladd B."/>
            <person name="Jarett J.K."/>
            <person name="Geller-Mcgrath D.E."/>
            <person name="Sieber C.M.K."/>
            <person name="Emerson J.B."/>
            <person name="Anantharaman K."/>
            <person name="Thomas B.C."/>
            <person name="Malmstrom R."/>
            <person name="Stieglmeier M."/>
            <person name="Klingl A."/>
            <person name="Woyke T."/>
            <person name="Ryan C.M."/>
            <person name="Banfield J.F."/>
        </authorList>
    </citation>
    <scope>NUCLEOTIDE SEQUENCE [LARGE SCALE GENOMIC DNA]</scope>
</reference>